<evidence type="ECO:0000256" key="7">
    <source>
        <dbReference type="ARBA" id="ARBA00022833"/>
    </source>
</evidence>
<keyword evidence="3 12" id="KW-0240">DNA-directed RNA polymerase</keyword>
<dbReference type="Pfam" id="PF04997">
    <property type="entry name" value="RNA_pol_Rpb1_1"/>
    <property type="match status" value="1"/>
</dbReference>
<evidence type="ECO:0000256" key="1">
    <source>
        <dbReference type="ARBA" id="ARBA00004123"/>
    </source>
</evidence>
<dbReference type="GO" id="GO:0006351">
    <property type="term" value="P:DNA-templated transcription"/>
    <property type="evidence" value="ECO:0007669"/>
    <property type="project" value="InterPro"/>
</dbReference>
<dbReference type="FunFam" id="4.10.860.120:FF:000006">
    <property type="entry name" value="DNA-directed RNA polymerase subunit"/>
    <property type="match status" value="1"/>
</dbReference>
<accession>A0A316VES6</accession>
<dbReference type="Proteomes" id="UP000245771">
    <property type="component" value="Unassembled WGS sequence"/>
</dbReference>
<dbReference type="SUPFAM" id="SSF64484">
    <property type="entry name" value="beta and beta-prime subunits of DNA dependent RNA-polymerase"/>
    <property type="match status" value="1"/>
</dbReference>
<dbReference type="GO" id="GO:0003677">
    <property type="term" value="F:DNA binding"/>
    <property type="evidence" value="ECO:0007669"/>
    <property type="project" value="InterPro"/>
</dbReference>
<dbReference type="Pfam" id="PF04983">
    <property type="entry name" value="RNA_pol_Rpb1_3"/>
    <property type="match status" value="1"/>
</dbReference>
<organism evidence="15 16">
    <name type="scientific">Meira miltonrushii</name>
    <dbReference type="NCBI Taxonomy" id="1280837"/>
    <lineage>
        <taxon>Eukaryota</taxon>
        <taxon>Fungi</taxon>
        <taxon>Dikarya</taxon>
        <taxon>Basidiomycota</taxon>
        <taxon>Ustilaginomycotina</taxon>
        <taxon>Exobasidiomycetes</taxon>
        <taxon>Exobasidiales</taxon>
        <taxon>Brachybasidiaceae</taxon>
        <taxon>Meira</taxon>
    </lineage>
</organism>
<dbReference type="Gene3D" id="4.10.860.120">
    <property type="entry name" value="RNA polymerase II, clamp domain"/>
    <property type="match status" value="1"/>
</dbReference>
<feature type="compositionally biased region" description="Acidic residues" evidence="13">
    <location>
        <begin position="1467"/>
        <end position="1482"/>
    </location>
</feature>
<name>A0A316VES6_9BASI</name>
<feature type="region of interest" description="Disordered" evidence="13">
    <location>
        <begin position="1163"/>
        <end position="1184"/>
    </location>
</feature>
<feature type="region of interest" description="Disordered" evidence="13">
    <location>
        <begin position="1380"/>
        <end position="1482"/>
    </location>
</feature>
<dbReference type="InterPro" id="IPR006592">
    <property type="entry name" value="RNA_pol_N"/>
</dbReference>
<keyword evidence="5 12" id="KW-0548">Nucleotidyltransferase</keyword>
<dbReference type="Gene3D" id="1.10.357.120">
    <property type="match status" value="1"/>
</dbReference>
<dbReference type="EC" id="2.7.7.6" evidence="12"/>
<keyword evidence="9 12" id="KW-0804">Transcription</keyword>
<dbReference type="GO" id="GO:0003899">
    <property type="term" value="F:DNA-directed RNA polymerase activity"/>
    <property type="evidence" value="ECO:0007669"/>
    <property type="project" value="UniProtKB-EC"/>
</dbReference>
<keyword evidence="10" id="KW-0539">Nucleus</keyword>
<evidence type="ECO:0000256" key="5">
    <source>
        <dbReference type="ARBA" id="ARBA00022695"/>
    </source>
</evidence>
<evidence type="ECO:0000256" key="11">
    <source>
        <dbReference type="ARBA" id="ARBA00048552"/>
    </source>
</evidence>
<evidence type="ECO:0000259" key="14">
    <source>
        <dbReference type="SMART" id="SM00663"/>
    </source>
</evidence>
<feature type="compositionally biased region" description="Acidic residues" evidence="13">
    <location>
        <begin position="1398"/>
        <end position="1407"/>
    </location>
</feature>
<feature type="domain" description="RNA polymerase N-terminal" evidence="14">
    <location>
        <begin position="358"/>
        <end position="703"/>
    </location>
</feature>
<dbReference type="OrthoDB" id="270392at2759"/>
<evidence type="ECO:0000256" key="3">
    <source>
        <dbReference type="ARBA" id="ARBA00022478"/>
    </source>
</evidence>
<keyword evidence="16" id="KW-1185">Reference proteome</keyword>
<dbReference type="Gene3D" id="3.30.1490.180">
    <property type="entry name" value="RNA polymerase ii"/>
    <property type="match status" value="1"/>
</dbReference>
<feature type="compositionally biased region" description="Basic and acidic residues" evidence="13">
    <location>
        <begin position="1168"/>
        <end position="1184"/>
    </location>
</feature>
<dbReference type="CDD" id="cd02735">
    <property type="entry name" value="RNAP_I_Rpa1_C"/>
    <property type="match status" value="1"/>
</dbReference>
<keyword evidence="7" id="KW-0862">Zinc</keyword>
<feature type="compositionally biased region" description="Polar residues" evidence="13">
    <location>
        <begin position="572"/>
        <end position="581"/>
    </location>
</feature>
<feature type="compositionally biased region" description="Acidic residues" evidence="13">
    <location>
        <begin position="1434"/>
        <end position="1451"/>
    </location>
</feature>
<evidence type="ECO:0000256" key="6">
    <source>
        <dbReference type="ARBA" id="ARBA00022723"/>
    </source>
</evidence>
<evidence type="ECO:0000256" key="12">
    <source>
        <dbReference type="RuleBase" id="RU004279"/>
    </source>
</evidence>
<sequence>MDVTRPFASHIGSASLAFLTSEEIKNVSVKQIVNPELLDTTNNPNVGGLYDPALGPMRRDDICMTCHQNSFSCPGHFGHIQLPSPVFHPLFMKQVFSLLRGMCLYCHHFNVPVIPMTLFIARLKLLDYGLVQEAAEIALEAPRLLESASNVTGEDLMDMEAEEEGVADKASAGLSTESAFQFRKRIEGQVRSILTQAVKNGARRANDTTGAVYSARMTTVSQFTKFTAPAAGGKKKCPHCKAVSPTMRKDGHVKIVEMGLTDQAKLFNEAIGAIRPDPILLTSSSNNRKAKQSNRGTPAGNAFDEEKMKASKKASKNVNHNTRVMPPVECRANLRLLFENEPAICSLLFGRHGIADADTFFVDVLSVTPTRFRPAAVMGDQTIENAQNELLTKILRTCIEMSRLSGALGLLVAKEAVNVSAKERNQASDALMGALIQLQQDVNCFMDADKGPKVGNIVPTPGIKQLLEKKTGLFRQHMMGKRVNFAARSVISPDVNIETNEIGVPPVFAQKLTFNEPVTVHNIERMRRLVINGPNKYPGAVAIRNENGIETLLGRLTVEQRTALANQLLTPQEHTSRQSRGTFGGLGRTAATPPANKQVLRHLVDGDILILNRQPTLHKASMMAHRARVLKGERTIRMHYANCNSYNADFDGDEMNMHFPQSQAARAESYNICNTDNQYLIPTSGNPLRGLIQDHVIAGVWMTSKATLYTREEYQQILYGALRPENDYSGNGRVLTLPPAIYKPKPRWTGKQVISTVLLNIKPSKAEGLNLKSKSKVNGSLWGKGNEEEGTVLFRDGELLTGILDKAQFGASAYGLVHAVYEMYGPDMAGKLLSVLSRLFTKWLQVNAFTCRMDDLLLSEKGDAERREKLKAATKAGREAALQVVGLPKDSDDTHNLHIRLEEVLRDDGKAAALDSGMLGAARSLRTDVINEVLPKGQYRVFPENNFEMMVSSGAKGSLVNFSQISALLGAQELEGRRVPVMVSGKTLPSFKPFDTSLRAGGFVAGRFLTGIRPQEYYFHCMSGREGLIDTAVKTSRSGYLQRRLIKHLEGITVHYDNTVRNSDGTIIQFLYGEDGLDVTKSKYLDEMDFTAENFSSFMRRYNPAQLGGVIDENEANSYAKKALKKPHKYAPATSVYNPARYLGSTSETFANKVQSYIDKNPNGLLEQKTKKSKGEKATEEGKKVAKIPSIRPKVQSDLFRLMNQVLYHRGLAEPGEGVGLVAAQSIGEPSTQMTLNTFHLAGHGAANVTLGIPRLNEIIIASQKIRTPIMKLPVMQGVEFARKKLFCKDGSRLLLSQVIENAIVHERISAKTMSTDFKRVKSYTIQLNFFPISECREEYNVDVADILRGMEMTFAPILEEEILADLRRMDRDRKLQLESIGHGQRFSDAQTDAAAENQEDDTNEAESELKADKRSAGKKKGAEAKTRMGFAGDDSDEEEDESDDAAEGDTEESKRRRKAGAKQAYEEGDEESDSDDDEMPALDTEESIDAAFEGEGSGRKKKRSSAIAVDEDIENQVQELDAKLQDSSRYITSFQFDNKRHKWARLELQLPNSADKLLLINVVERACRSSVVHEVPKIDRILCPAEDAAKSDPNADPRLTAEGINLTGMWDFGHGIIDMDKIYTNDIGALLHTYGVEAARNAIVSEMRAIFDTYGINVSPRHLHLISDYQTFTGGYLPFSRSGMTDLSSPLQKASYETTMAFLSQAALFGEKDDMSSPSSNIVVGRPIRGGTGLPTLCTQIAA</sequence>
<proteinExistence type="inferred from homology"/>
<dbReference type="InterPro" id="IPR007083">
    <property type="entry name" value="RNA_pol_Rpb1_4"/>
</dbReference>
<feature type="compositionally biased region" description="Basic and acidic residues" evidence="13">
    <location>
        <begin position="1408"/>
        <end position="1427"/>
    </location>
</feature>
<dbReference type="InterPro" id="IPR007066">
    <property type="entry name" value="RNA_pol_Rpb1_3"/>
</dbReference>
<dbReference type="Gene3D" id="1.10.274.100">
    <property type="entry name" value="RNA polymerase Rpb1, domain 3"/>
    <property type="match status" value="1"/>
</dbReference>
<dbReference type="Gene3D" id="1.10.132.30">
    <property type="match status" value="1"/>
</dbReference>
<evidence type="ECO:0000256" key="13">
    <source>
        <dbReference type="SAM" id="MobiDB-lite"/>
    </source>
</evidence>
<comment type="function">
    <text evidence="12">DNA-dependent RNA polymerase catalyzes the transcription of DNA into RNA using the four ribonucleoside triphosphates as substrates.</text>
</comment>
<dbReference type="PANTHER" id="PTHR19376">
    <property type="entry name" value="DNA-DIRECTED RNA POLYMERASE"/>
    <property type="match status" value="1"/>
</dbReference>
<dbReference type="InterPro" id="IPR045867">
    <property type="entry name" value="DNA-dir_RpoC_beta_prime"/>
</dbReference>
<dbReference type="Pfam" id="PF00623">
    <property type="entry name" value="RNA_pol_Rpb1_2"/>
    <property type="match status" value="1"/>
</dbReference>
<dbReference type="InterPro" id="IPR042102">
    <property type="entry name" value="RNA_pol_Rpb1_3_sf"/>
</dbReference>
<keyword evidence="6" id="KW-0479">Metal-binding</keyword>
<reference evidence="15 16" key="1">
    <citation type="journal article" date="2018" name="Mol. Biol. Evol.">
        <title>Broad Genomic Sampling Reveals a Smut Pathogenic Ancestry of the Fungal Clade Ustilaginomycotina.</title>
        <authorList>
            <person name="Kijpornyongpan T."/>
            <person name="Mondo S.J."/>
            <person name="Barry K."/>
            <person name="Sandor L."/>
            <person name="Lee J."/>
            <person name="Lipzen A."/>
            <person name="Pangilinan J."/>
            <person name="LaButti K."/>
            <person name="Hainaut M."/>
            <person name="Henrissat B."/>
            <person name="Grigoriev I.V."/>
            <person name="Spatafora J.W."/>
            <person name="Aime M.C."/>
        </authorList>
    </citation>
    <scope>NUCLEOTIDE SEQUENCE [LARGE SCALE GENOMIC DNA]</scope>
    <source>
        <strain evidence="15 16">MCA 3882</strain>
    </source>
</reference>
<protein>
    <recommendedName>
        <fullName evidence="12">DNA-directed RNA polymerase subunit</fullName>
        <ecNumber evidence="12">2.7.7.6</ecNumber>
    </recommendedName>
</protein>
<dbReference type="InterPro" id="IPR038120">
    <property type="entry name" value="Rpb1_funnel_sf"/>
</dbReference>
<dbReference type="FunFam" id="2.40.40.20:FF:000019">
    <property type="entry name" value="DNA-directed RNA polymerase II subunit RPB1"/>
    <property type="match status" value="1"/>
</dbReference>
<dbReference type="CDD" id="cd01435">
    <property type="entry name" value="RNAP_I_RPA1_N"/>
    <property type="match status" value="1"/>
</dbReference>
<evidence type="ECO:0000256" key="10">
    <source>
        <dbReference type="ARBA" id="ARBA00023242"/>
    </source>
</evidence>
<dbReference type="InterPro" id="IPR047107">
    <property type="entry name" value="DNA-dir_RNA_pol1_lsu_C"/>
</dbReference>
<comment type="catalytic activity">
    <reaction evidence="11 12">
        <text>RNA(n) + a ribonucleoside 5'-triphosphate = RNA(n+1) + diphosphate</text>
        <dbReference type="Rhea" id="RHEA:21248"/>
        <dbReference type="Rhea" id="RHEA-COMP:14527"/>
        <dbReference type="Rhea" id="RHEA-COMP:17342"/>
        <dbReference type="ChEBI" id="CHEBI:33019"/>
        <dbReference type="ChEBI" id="CHEBI:61557"/>
        <dbReference type="ChEBI" id="CHEBI:140395"/>
        <dbReference type="EC" id="2.7.7.6"/>
    </reaction>
</comment>
<dbReference type="GeneID" id="37024130"/>
<dbReference type="SMART" id="SM00663">
    <property type="entry name" value="RPOLA_N"/>
    <property type="match status" value="1"/>
</dbReference>
<evidence type="ECO:0000256" key="2">
    <source>
        <dbReference type="ARBA" id="ARBA00006460"/>
    </source>
</evidence>
<dbReference type="InterPro" id="IPR044893">
    <property type="entry name" value="RNA_pol_Rpb1_clamp_domain"/>
</dbReference>
<evidence type="ECO:0000256" key="4">
    <source>
        <dbReference type="ARBA" id="ARBA00022679"/>
    </source>
</evidence>
<dbReference type="GO" id="GO:0046872">
    <property type="term" value="F:metal ion binding"/>
    <property type="evidence" value="ECO:0007669"/>
    <property type="project" value="UniProtKB-KW"/>
</dbReference>
<keyword evidence="4 12" id="KW-0808">Transferase</keyword>
<dbReference type="FunCoup" id="A0A316VES6">
    <property type="interactions" value="508"/>
</dbReference>
<dbReference type="InterPro" id="IPR000722">
    <property type="entry name" value="RNA_pol_asu"/>
</dbReference>
<dbReference type="Gene3D" id="2.40.40.20">
    <property type="match status" value="1"/>
</dbReference>
<evidence type="ECO:0000256" key="9">
    <source>
        <dbReference type="ARBA" id="ARBA00023163"/>
    </source>
</evidence>
<keyword evidence="8" id="KW-0460">Magnesium</keyword>
<comment type="subcellular location">
    <subcellularLocation>
        <location evidence="1">Nucleus</location>
    </subcellularLocation>
</comment>
<dbReference type="EMBL" id="KZ819603">
    <property type="protein sequence ID" value="PWN35588.1"/>
    <property type="molecule type" value="Genomic_DNA"/>
</dbReference>
<dbReference type="STRING" id="1280837.A0A316VES6"/>
<dbReference type="FunFam" id="3.30.1490.180:FF:000003">
    <property type="entry name" value="DNA-directed RNA polymerase subunit"/>
    <property type="match status" value="1"/>
</dbReference>
<dbReference type="Gene3D" id="1.10.150.390">
    <property type="match status" value="1"/>
</dbReference>
<dbReference type="InterPro" id="IPR007080">
    <property type="entry name" value="RNA_pol_Rpb1_1"/>
</dbReference>
<dbReference type="PANTHER" id="PTHR19376:SF11">
    <property type="entry name" value="DNA-DIRECTED RNA POLYMERASE I SUBUNIT RPA1"/>
    <property type="match status" value="1"/>
</dbReference>
<comment type="similarity">
    <text evidence="2 12">Belongs to the RNA polymerase beta' chain family.</text>
</comment>
<dbReference type="Pfam" id="PF04998">
    <property type="entry name" value="RNA_pol_Rpb1_5"/>
    <property type="match status" value="1"/>
</dbReference>
<evidence type="ECO:0000313" key="16">
    <source>
        <dbReference type="Proteomes" id="UP000245771"/>
    </source>
</evidence>
<dbReference type="InParanoid" id="A0A316VES6"/>
<dbReference type="InterPro" id="IPR015699">
    <property type="entry name" value="DNA-dir_RNA_pol1_lsu_N"/>
</dbReference>
<evidence type="ECO:0000256" key="8">
    <source>
        <dbReference type="ARBA" id="ARBA00022842"/>
    </source>
</evidence>
<dbReference type="RefSeq" id="XP_025355890.1">
    <property type="nucleotide sequence ID" value="XM_025502349.1"/>
</dbReference>
<evidence type="ECO:0000313" key="15">
    <source>
        <dbReference type="EMBL" id="PWN35588.1"/>
    </source>
</evidence>
<gene>
    <name evidence="15" type="ORF">FA14DRAFT_44399</name>
</gene>
<dbReference type="GO" id="GO:0005736">
    <property type="term" value="C:RNA polymerase I complex"/>
    <property type="evidence" value="ECO:0007669"/>
    <property type="project" value="TreeGrafter"/>
</dbReference>
<dbReference type="Gene3D" id="3.30.70.2850">
    <property type="match status" value="1"/>
</dbReference>
<dbReference type="Pfam" id="PF05000">
    <property type="entry name" value="RNA_pol_Rpb1_4"/>
    <property type="match status" value="1"/>
</dbReference>
<dbReference type="InterPro" id="IPR007081">
    <property type="entry name" value="RNA_pol_Rpb1_5"/>
</dbReference>
<feature type="region of interest" description="Disordered" evidence="13">
    <location>
        <begin position="572"/>
        <end position="592"/>
    </location>
</feature>
<feature type="region of interest" description="Disordered" evidence="13">
    <location>
        <begin position="282"/>
        <end position="307"/>
    </location>
</feature>
<dbReference type="FunFam" id="1.10.274.100:FF:000006">
    <property type="entry name" value="DNA-directed RNA polymerase subunit"/>
    <property type="match status" value="1"/>
</dbReference>